<reference evidence="12" key="1">
    <citation type="submission" date="2023-02" db="EMBL/GenBank/DDBJ databases">
        <title>Genome of toxic invasive species Heracleum sosnowskyi carries increased number of genes despite the absence of recent whole-genome duplications.</title>
        <authorList>
            <person name="Schelkunov M."/>
            <person name="Shtratnikova V."/>
            <person name="Makarenko M."/>
            <person name="Klepikova A."/>
            <person name="Omelchenko D."/>
            <person name="Novikova G."/>
            <person name="Obukhova E."/>
            <person name="Bogdanov V."/>
            <person name="Penin A."/>
            <person name="Logacheva M."/>
        </authorList>
    </citation>
    <scope>NUCLEOTIDE SEQUENCE</scope>
    <source>
        <strain evidence="12">Hsosn_3</strain>
        <tissue evidence="12">Leaf</tissue>
    </source>
</reference>
<dbReference type="GO" id="GO:0008270">
    <property type="term" value="F:zinc ion binding"/>
    <property type="evidence" value="ECO:0007669"/>
    <property type="project" value="UniProtKB-KW"/>
</dbReference>
<comment type="similarity">
    <text evidence="2">Belongs to the CONSTANS family.</text>
</comment>
<organism evidence="12 13">
    <name type="scientific">Heracleum sosnowskyi</name>
    <dbReference type="NCBI Taxonomy" id="360622"/>
    <lineage>
        <taxon>Eukaryota</taxon>
        <taxon>Viridiplantae</taxon>
        <taxon>Streptophyta</taxon>
        <taxon>Embryophyta</taxon>
        <taxon>Tracheophyta</taxon>
        <taxon>Spermatophyta</taxon>
        <taxon>Magnoliopsida</taxon>
        <taxon>eudicotyledons</taxon>
        <taxon>Gunneridae</taxon>
        <taxon>Pentapetalae</taxon>
        <taxon>asterids</taxon>
        <taxon>campanulids</taxon>
        <taxon>Apiales</taxon>
        <taxon>Apiaceae</taxon>
        <taxon>Apioideae</taxon>
        <taxon>apioid superclade</taxon>
        <taxon>Tordylieae</taxon>
        <taxon>Tordyliinae</taxon>
        <taxon>Heracleum</taxon>
    </lineage>
</organism>
<dbReference type="InterPro" id="IPR052453">
    <property type="entry name" value="CONSTANS-like_ZF"/>
</dbReference>
<reference evidence="12" key="2">
    <citation type="submission" date="2023-05" db="EMBL/GenBank/DDBJ databases">
        <authorList>
            <person name="Schelkunov M.I."/>
        </authorList>
    </citation>
    <scope>NUCLEOTIDE SEQUENCE</scope>
    <source>
        <strain evidence="12">Hsosn_3</strain>
        <tissue evidence="12">Leaf</tissue>
    </source>
</reference>
<evidence type="ECO:0000259" key="11">
    <source>
        <dbReference type="PROSITE" id="PS51017"/>
    </source>
</evidence>
<evidence type="ECO:0000256" key="6">
    <source>
        <dbReference type="ARBA" id="ARBA00023242"/>
    </source>
</evidence>
<evidence type="ECO:0000313" key="13">
    <source>
        <dbReference type="Proteomes" id="UP001237642"/>
    </source>
</evidence>
<keyword evidence="4 7" id="KW-0863">Zinc-finger</keyword>
<comment type="subcellular location">
    <subcellularLocation>
        <location evidence="1 8">Nucleus</location>
    </subcellularLocation>
</comment>
<evidence type="ECO:0000256" key="8">
    <source>
        <dbReference type="PROSITE-ProRule" id="PRU00357"/>
    </source>
</evidence>
<dbReference type="Proteomes" id="UP001237642">
    <property type="component" value="Unassembled WGS sequence"/>
</dbReference>
<evidence type="ECO:0000256" key="7">
    <source>
        <dbReference type="PROSITE-ProRule" id="PRU00024"/>
    </source>
</evidence>
<dbReference type="PROSITE" id="PS51017">
    <property type="entry name" value="CCT"/>
    <property type="match status" value="1"/>
</dbReference>
<dbReference type="InterPro" id="IPR049808">
    <property type="entry name" value="CONSTANS-like_Bbox1"/>
</dbReference>
<dbReference type="PANTHER" id="PTHR31874:SF1">
    <property type="entry name" value="ZINC FINGER PROTEIN CONSTANS-LIKE 6"/>
    <property type="match status" value="1"/>
</dbReference>
<dbReference type="CDD" id="cd19821">
    <property type="entry name" value="Bbox1_BBX-like"/>
    <property type="match status" value="1"/>
</dbReference>
<dbReference type="Pfam" id="PF06203">
    <property type="entry name" value="CCT"/>
    <property type="match status" value="1"/>
</dbReference>
<evidence type="ECO:0000256" key="1">
    <source>
        <dbReference type="ARBA" id="ARBA00004123"/>
    </source>
</evidence>
<keyword evidence="5" id="KW-0862">Zinc</keyword>
<gene>
    <name evidence="12" type="ORF">POM88_018157</name>
</gene>
<evidence type="ECO:0000256" key="2">
    <source>
        <dbReference type="ARBA" id="ARBA00010024"/>
    </source>
</evidence>
<comment type="caution">
    <text evidence="12">The sequence shown here is derived from an EMBL/GenBank/DDBJ whole genome shotgun (WGS) entry which is preliminary data.</text>
</comment>
<evidence type="ECO:0000259" key="10">
    <source>
        <dbReference type="PROSITE" id="PS50119"/>
    </source>
</evidence>
<proteinExistence type="inferred from homology"/>
<feature type="compositionally biased region" description="Basic residues" evidence="9">
    <location>
        <begin position="79"/>
        <end position="97"/>
    </location>
</feature>
<dbReference type="GO" id="GO:0005634">
    <property type="term" value="C:nucleus"/>
    <property type="evidence" value="ECO:0007669"/>
    <property type="project" value="UniProtKB-SubCell"/>
</dbReference>
<protein>
    <submittedName>
        <fullName evidence="12">Zinc finger protein CONSTANS-LIKE 16</fullName>
    </submittedName>
</protein>
<evidence type="ECO:0000256" key="9">
    <source>
        <dbReference type="SAM" id="MobiDB-lite"/>
    </source>
</evidence>
<dbReference type="InterPro" id="IPR000315">
    <property type="entry name" value="Znf_B-box"/>
</dbReference>
<dbReference type="PROSITE" id="PS50119">
    <property type="entry name" value="ZF_BBOX"/>
    <property type="match status" value="1"/>
</dbReference>
<dbReference type="InterPro" id="IPR010402">
    <property type="entry name" value="CCT_domain"/>
</dbReference>
<dbReference type="GO" id="GO:0006355">
    <property type="term" value="P:regulation of DNA-templated transcription"/>
    <property type="evidence" value="ECO:0007669"/>
    <property type="project" value="TreeGrafter"/>
</dbReference>
<accession>A0AAD8IPZ9</accession>
<evidence type="ECO:0000256" key="4">
    <source>
        <dbReference type="ARBA" id="ARBA00022771"/>
    </source>
</evidence>
<feature type="domain" description="CCT" evidence="11">
    <location>
        <begin position="369"/>
        <end position="411"/>
    </location>
</feature>
<keyword evidence="3" id="KW-0479">Metal-binding</keyword>
<sequence>MESENFIANAVGGKTSRACDGCVKKRARWYCAADDAFLCQACDASVHAANPLAQRHERLRLKTASMTQLSLQIPAWHHGFTRKPRTPRGKHHHRQHKSEKLMSNSVHLVPETVPNSQNLCEENDEQEQLIYRVPIFDPFAAEMSLSDTSSESVTLRVGDDDGEKHKAGFYDQSDMDLEEFAADVENLLCKGLDDQESFDMETLGFFDSRGKDSVESPSPWCRGAVVKFEEADEIKDNTIVNYQIEAEIDMTKETFELNFDDYDTPENNYEEEYEKGGVFGNVIDHLKEECEVMEINVEEKKSKILLALNYEGVLAAWPEQKSAWMTGDRPQLEDNNCWPDCMGECGNVHDNYAIRFGEMGGIRMSDGGREARVSRYREKRRTRLFSKKIRYEVRKLNAEKRPRIKGRFVKRANFVAAFN</sequence>
<dbReference type="EMBL" id="JAUIZM010000004">
    <property type="protein sequence ID" value="KAK1389979.1"/>
    <property type="molecule type" value="Genomic_DNA"/>
</dbReference>
<keyword evidence="6 8" id="KW-0539">Nucleus</keyword>
<evidence type="ECO:0000313" key="12">
    <source>
        <dbReference type="EMBL" id="KAK1389979.1"/>
    </source>
</evidence>
<dbReference type="PANTHER" id="PTHR31874">
    <property type="entry name" value="CCT MOTIF FAMILY PROTEIN, EXPRESSED"/>
    <property type="match status" value="1"/>
</dbReference>
<feature type="domain" description="B box-type" evidence="10">
    <location>
        <begin position="14"/>
        <end position="61"/>
    </location>
</feature>
<evidence type="ECO:0000256" key="5">
    <source>
        <dbReference type="ARBA" id="ARBA00022833"/>
    </source>
</evidence>
<dbReference type="SMART" id="SM00336">
    <property type="entry name" value="BBOX"/>
    <property type="match status" value="1"/>
</dbReference>
<keyword evidence="13" id="KW-1185">Reference proteome</keyword>
<dbReference type="Pfam" id="PF00643">
    <property type="entry name" value="zf-B_box"/>
    <property type="match status" value="1"/>
</dbReference>
<evidence type="ECO:0000256" key="3">
    <source>
        <dbReference type="ARBA" id="ARBA00022723"/>
    </source>
</evidence>
<dbReference type="AlphaFoldDB" id="A0AAD8IPZ9"/>
<feature type="region of interest" description="Disordered" evidence="9">
    <location>
        <begin position="79"/>
        <end position="99"/>
    </location>
</feature>
<name>A0AAD8IPZ9_9APIA</name>